<organism evidence="4 5">
    <name type="scientific">Ganoderma sinense ZZ0214-1</name>
    <dbReference type="NCBI Taxonomy" id="1077348"/>
    <lineage>
        <taxon>Eukaryota</taxon>
        <taxon>Fungi</taxon>
        <taxon>Dikarya</taxon>
        <taxon>Basidiomycota</taxon>
        <taxon>Agaricomycotina</taxon>
        <taxon>Agaricomycetes</taxon>
        <taxon>Polyporales</taxon>
        <taxon>Polyporaceae</taxon>
        <taxon>Ganoderma</taxon>
    </lineage>
</organism>
<keyword evidence="1" id="KW-0507">mRNA processing</keyword>
<dbReference type="Pfam" id="PF14223">
    <property type="entry name" value="Retrotran_gag_2"/>
    <property type="match status" value="1"/>
</dbReference>
<dbReference type="SMART" id="SM00343">
    <property type="entry name" value="ZnF_C2HC"/>
    <property type="match status" value="1"/>
</dbReference>
<evidence type="ECO:0000259" key="3">
    <source>
        <dbReference type="PROSITE" id="PS50158"/>
    </source>
</evidence>
<evidence type="ECO:0000256" key="1">
    <source>
        <dbReference type="ARBA" id="ARBA00022664"/>
    </source>
</evidence>
<keyword evidence="2" id="KW-0479">Metal-binding</keyword>
<feature type="domain" description="CCHC-type" evidence="3">
    <location>
        <begin position="224"/>
        <end position="238"/>
    </location>
</feature>
<gene>
    <name evidence="4" type="ORF">GSI_10308</name>
</gene>
<dbReference type="PANTHER" id="PTHR47481:SF7">
    <property type="entry name" value="CCHC-TYPE DOMAIN-CONTAINING PROTEIN"/>
    <property type="match status" value="1"/>
</dbReference>
<dbReference type="InterPro" id="IPR001878">
    <property type="entry name" value="Znf_CCHC"/>
</dbReference>
<dbReference type="OrthoDB" id="2799606at2759"/>
<name>A0A2G8S073_9APHY</name>
<dbReference type="SUPFAM" id="SSF57756">
    <property type="entry name" value="Retrovirus zinc finger-like domains"/>
    <property type="match status" value="1"/>
</dbReference>
<dbReference type="Proteomes" id="UP000230002">
    <property type="component" value="Unassembled WGS sequence"/>
</dbReference>
<comment type="caution">
    <text evidence="4">The sequence shown here is derived from an EMBL/GenBank/DDBJ whole genome shotgun (WGS) entry which is preliminary data.</text>
</comment>
<accession>A0A2G8S073</accession>
<dbReference type="STRING" id="1077348.A0A2G8S073"/>
<sequence>MSPQSISKLTDDNYSEWSVAMEALLVKRGLWEVTCDPATKTRPAGSDNTKAVRSWRAKITEARAEIILNLDPSQYAHIQSPDAHEVWTELRRVHLARGFGTRMAHRRALWRMAKRADQPMTAWIADVRRAAFRLEEIGAPVSEEDRILVVTNGLPDSYSQLIVTLDSTPPDDLTLENVITRLLNEEARQTVSKPAASRAAPSNTLDVAFTAATKARTPIDRITCFKCSKKGHYQRDCPGSKDESANVAYHANLLDSPTLNPARRSDEEDEIVAW</sequence>
<keyword evidence="2" id="KW-0863">Zinc-finger</keyword>
<dbReference type="GO" id="GO:0003676">
    <property type="term" value="F:nucleic acid binding"/>
    <property type="evidence" value="ECO:0007669"/>
    <property type="project" value="InterPro"/>
</dbReference>
<dbReference type="InterPro" id="IPR036875">
    <property type="entry name" value="Znf_CCHC_sf"/>
</dbReference>
<evidence type="ECO:0000256" key="2">
    <source>
        <dbReference type="PROSITE-ProRule" id="PRU00047"/>
    </source>
</evidence>
<proteinExistence type="predicted"/>
<dbReference type="Pfam" id="PF00098">
    <property type="entry name" value="zf-CCHC"/>
    <property type="match status" value="1"/>
</dbReference>
<dbReference type="AlphaFoldDB" id="A0A2G8S073"/>
<keyword evidence="5" id="KW-1185">Reference proteome</keyword>
<evidence type="ECO:0000313" key="4">
    <source>
        <dbReference type="EMBL" id="PIL27166.1"/>
    </source>
</evidence>
<evidence type="ECO:0000313" key="5">
    <source>
        <dbReference type="Proteomes" id="UP000230002"/>
    </source>
</evidence>
<dbReference type="Gene3D" id="4.10.60.10">
    <property type="entry name" value="Zinc finger, CCHC-type"/>
    <property type="match status" value="1"/>
</dbReference>
<dbReference type="GO" id="GO:0008270">
    <property type="term" value="F:zinc ion binding"/>
    <property type="evidence" value="ECO:0007669"/>
    <property type="project" value="UniProtKB-KW"/>
</dbReference>
<reference evidence="4 5" key="1">
    <citation type="journal article" date="2015" name="Sci. Rep.">
        <title>Chromosome-level genome map provides insights into diverse defense mechanisms in the medicinal fungus Ganoderma sinense.</title>
        <authorList>
            <person name="Zhu Y."/>
            <person name="Xu J."/>
            <person name="Sun C."/>
            <person name="Zhou S."/>
            <person name="Xu H."/>
            <person name="Nelson D.R."/>
            <person name="Qian J."/>
            <person name="Song J."/>
            <person name="Luo H."/>
            <person name="Xiang L."/>
            <person name="Li Y."/>
            <person name="Xu Z."/>
            <person name="Ji A."/>
            <person name="Wang L."/>
            <person name="Lu S."/>
            <person name="Hayward A."/>
            <person name="Sun W."/>
            <person name="Li X."/>
            <person name="Schwartz D.C."/>
            <person name="Wang Y."/>
            <person name="Chen S."/>
        </authorList>
    </citation>
    <scope>NUCLEOTIDE SEQUENCE [LARGE SCALE GENOMIC DNA]</scope>
    <source>
        <strain evidence="4 5">ZZ0214-1</strain>
    </source>
</reference>
<protein>
    <submittedName>
        <fullName evidence="4">Transcription factor</fullName>
    </submittedName>
</protein>
<dbReference type="PANTHER" id="PTHR47481">
    <property type="match status" value="1"/>
</dbReference>
<keyword evidence="2" id="KW-0862">Zinc</keyword>
<dbReference type="GO" id="GO:0006397">
    <property type="term" value="P:mRNA processing"/>
    <property type="evidence" value="ECO:0007669"/>
    <property type="project" value="UniProtKB-KW"/>
</dbReference>
<dbReference type="EMBL" id="AYKW01000034">
    <property type="protein sequence ID" value="PIL27166.1"/>
    <property type="molecule type" value="Genomic_DNA"/>
</dbReference>
<dbReference type="PROSITE" id="PS50158">
    <property type="entry name" value="ZF_CCHC"/>
    <property type="match status" value="1"/>
</dbReference>